<dbReference type="AlphaFoldDB" id="A0A1M5FBH7"/>
<dbReference type="Gene3D" id="3.40.50.1820">
    <property type="entry name" value="alpha/beta hydrolase"/>
    <property type="match status" value="1"/>
</dbReference>
<evidence type="ECO:0000313" key="3">
    <source>
        <dbReference type="Proteomes" id="UP000184501"/>
    </source>
</evidence>
<dbReference type="RefSeq" id="WP_073484465.1">
    <property type="nucleotide sequence ID" value="NZ_FQVN01000005.1"/>
</dbReference>
<dbReference type="Proteomes" id="UP000184501">
    <property type="component" value="Unassembled WGS sequence"/>
</dbReference>
<name>A0A1M5FBH7_STRHI</name>
<accession>A0A1M5FBH7</accession>
<dbReference type="STRING" id="2017.SAMN05444320_105342"/>
<keyword evidence="3" id="KW-1185">Reference proteome</keyword>
<dbReference type="PANTHER" id="PTHR43265:SF1">
    <property type="entry name" value="ESTERASE ESTD"/>
    <property type="match status" value="1"/>
</dbReference>
<organism evidence="2 3">
    <name type="scientific">Streptoalloteichus hindustanus</name>
    <dbReference type="NCBI Taxonomy" id="2017"/>
    <lineage>
        <taxon>Bacteria</taxon>
        <taxon>Bacillati</taxon>
        <taxon>Actinomycetota</taxon>
        <taxon>Actinomycetes</taxon>
        <taxon>Pseudonocardiales</taxon>
        <taxon>Pseudonocardiaceae</taxon>
        <taxon>Streptoalloteichus</taxon>
    </lineage>
</organism>
<protein>
    <recommendedName>
        <fullName evidence="1">Serine aminopeptidase S33 domain-containing protein</fullName>
    </recommendedName>
</protein>
<dbReference type="InterPro" id="IPR029058">
    <property type="entry name" value="AB_hydrolase_fold"/>
</dbReference>
<evidence type="ECO:0000313" key="2">
    <source>
        <dbReference type="EMBL" id="SHF88452.1"/>
    </source>
</evidence>
<dbReference type="InterPro" id="IPR022742">
    <property type="entry name" value="Hydrolase_4"/>
</dbReference>
<sequence length="431" mass="46026">MRKVVRVVSSSDAATRGMRLVELARDERFAEIEDLFAASLRTVVSAETLRTAWTTELTKTGPITGIGEPTSEPPTAGVTRVGVPVVCEKGEFTVVVSVDGSGMVHGLRLAPAGATSWEPPSYAAPHRFSEREVTVGTGPLAVPGTMTVPHGPGPHPGVVLLSGGGPFDRDETSGPNKPLRDLAWGLASRGVAVLRFDKVTHVHSHVMTTAGFTMSDEYVPHAVAAVRLLQNQSTVDLDRVFLLGHSMGGKVAPRVAQAEKSVAGLVILAGDTQPMHHAAVRVTRYLAALYPDTVTEAAVTAIAQQAALVDSPLLSPSTPAKDLPFGLTAPYWLDLRDYDPVAAAETLNIPMLILQGGRDYQVTVEDDLVRWQAGLAHREDVTIRVYEADNHLFFPGSGPSTPTEYEEAQHVDPAVVADIAEWLNPSQERIG</sequence>
<dbReference type="InterPro" id="IPR053145">
    <property type="entry name" value="AB_hydrolase_Est10"/>
</dbReference>
<dbReference type="EMBL" id="FQVN01000005">
    <property type="protein sequence ID" value="SHF88452.1"/>
    <property type="molecule type" value="Genomic_DNA"/>
</dbReference>
<dbReference type="PANTHER" id="PTHR43265">
    <property type="entry name" value="ESTERASE ESTD"/>
    <property type="match status" value="1"/>
</dbReference>
<evidence type="ECO:0000259" key="1">
    <source>
        <dbReference type="Pfam" id="PF12146"/>
    </source>
</evidence>
<reference evidence="2 3" key="1">
    <citation type="submission" date="2016-11" db="EMBL/GenBank/DDBJ databases">
        <authorList>
            <person name="Jaros S."/>
            <person name="Januszkiewicz K."/>
            <person name="Wedrychowicz H."/>
        </authorList>
    </citation>
    <scope>NUCLEOTIDE SEQUENCE [LARGE SCALE GENOMIC DNA]</scope>
    <source>
        <strain evidence="2 3">DSM 44523</strain>
    </source>
</reference>
<feature type="domain" description="Serine aminopeptidase S33" evidence="1">
    <location>
        <begin position="181"/>
        <end position="392"/>
    </location>
</feature>
<dbReference type="Pfam" id="PF12146">
    <property type="entry name" value="Hydrolase_4"/>
    <property type="match status" value="1"/>
</dbReference>
<dbReference type="SUPFAM" id="SSF53474">
    <property type="entry name" value="alpha/beta-Hydrolases"/>
    <property type="match status" value="1"/>
</dbReference>
<gene>
    <name evidence="2" type="ORF">SAMN05444320_105342</name>
</gene>
<proteinExistence type="predicted"/>
<dbReference type="GO" id="GO:0052689">
    <property type="term" value="F:carboxylic ester hydrolase activity"/>
    <property type="evidence" value="ECO:0007669"/>
    <property type="project" value="TreeGrafter"/>
</dbReference>